<gene>
    <name evidence="2" type="ORF">Zmor_015033</name>
</gene>
<organism evidence="2 3">
    <name type="scientific">Zophobas morio</name>
    <dbReference type="NCBI Taxonomy" id="2755281"/>
    <lineage>
        <taxon>Eukaryota</taxon>
        <taxon>Metazoa</taxon>
        <taxon>Ecdysozoa</taxon>
        <taxon>Arthropoda</taxon>
        <taxon>Hexapoda</taxon>
        <taxon>Insecta</taxon>
        <taxon>Pterygota</taxon>
        <taxon>Neoptera</taxon>
        <taxon>Endopterygota</taxon>
        <taxon>Coleoptera</taxon>
        <taxon>Polyphaga</taxon>
        <taxon>Cucujiformia</taxon>
        <taxon>Tenebrionidae</taxon>
        <taxon>Zophobas</taxon>
    </lineage>
</organism>
<feature type="compositionally biased region" description="Acidic residues" evidence="1">
    <location>
        <begin position="54"/>
        <end position="77"/>
    </location>
</feature>
<keyword evidence="3" id="KW-1185">Reference proteome</keyword>
<feature type="compositionally biased region" description="Basic and acidic residues" evidence="1">
    <location>
        <begin position="39"/>
        <end position="53"/>
    </location>
</feature>
<evidence type="ECO:0000313" key="2">
    <source>
        <dbReference type="EMBL" id="KAJ3655926.1"/>
    </source>
</evidence>
<feature type="region of interest" description="Disordered" evidence="1">
    <location>
        <begin position="34"/>
        <end position="102"/>
    </location>
</feature>
<dbReference type="AlphaFoldDB" id="A0AA38MGW6"/>
<feature type="compositionally biased region" description="Basic and acidic residues" evidence="1">
    <location>
        <begin position="78"/>
        <end position="102"/>
    </location>
</feature>
<comment type="caution">
    <text evidence="2">The sequence shown here is derived from an EMBL/GenBank/DDBJ whole genome shotgun (WGS) entry which is preliminary data.</text>
</comment>
<dbReference type="EMBL" id="JALNTZ010000004">
    <property type="protein sequence ID" value="KAJ3655926.1"/>
    <property type="molecule type" value="Genomic_DNA"/>
</dbReference>
<evidence type="ECO:0000256" key="1">
    <source>
        <dbReference type="SAM" id="MobiDB-lite"/>
    </source>
</evidence>
<reference evidence="2" key="1">
    <citation type="journal article" date="2023" name="G3 (Bethesda)">
        <title>Whole genome assemblies of Zophobas morio and Tenebrio molitor.</title>
        <authorList>
            <person name="Kaur S."/>
            <person name="Stinson S.A."/>
            <person name="diCenzo G.C."/>
        </authorList>
    </citation>
    <scope>NUCLEOTIDE SEQUENCE</scope>
    <source>
        <strain evidence="2">QUZm001</strain>
    </source>
</reference>
<name>A0AA38MGW6_9CUCU</name>
<evidence type="ECO:0000313" key="3">
    <source>
        <dbReference type="Proteomes" id="UP001168821"/>
    </source>
</evidence>
<dbReference type="Proteomes" id="UP001168821">
    <property type="component" value="Unassembled WGS sequence"/>
</dbReference>
<sequence length="153" mass="17584">MDIGFTVKKRASSSDQEIFEEKILQQGSGVVIPGNIELSDQHGDLTHNDKQVEQNDEIDEEDETFWGLESEAESTDSDENKTPEPIDEDSVNKPRQLRDRSNLKAPIRYGDYALYLSTFEELETYTEAMTSDQRELWQEAIDCEMQSLKDNQT</sequence>
<protein>
    <submittedName>
        <fullName evidence="2">Uncharacterized protein</fullName>
    </submittedName>
</protein>
<proteinExistence type="predicted"/>
<accession>A0AA38MGW6</accession>